<organism evidence="20 21">
    <name type="scientific">Chromobacterium phragmitis</name>
    <dbReference type="NCBI Taxonomy" id="2202141"/>
    <lineage>
        <taxon>Bacteria</taxon>
        <taxon>Pseudomonadati</taxon>
        <taxon>Pseudomonadota</taxon>
        <taxon>Betaproteobacteria</taxon>
        <taxon>Neisseriales</taxon>
        <taxon>Chromobacteriaceae</taxon>
        <taxon>Chromobacterium</taxon>
    </lineage>
</organism>
<keyword evidence="5" id="KW-0547">Nucleotide-binding</keyword>
<dbReference type="Gene3D" id="3.30.450.20">
    <property type="entry name" value="PAS domain"/>
    <property type="match status" value="4"/>
</dbReference>
<feature type="domain" description="Response regulatory" evidence="17">
    <location>
        <begin position="1186"/>
        <end position="1303"/>
    </location>
</feature>
<keyword evidence="15" id="KW-1133">Transmembrane helix</keyword>
<sequence length="1430" mass="155836">MISLPDCLTVSSRRAVLALIVAISLSTWWALSLSRLHGGVAVPWFAPALALPLLWRAWHRPARHLFALAACAAGALPFLGAAAALELAAANWMMAVGSGWLWHELLTRKRPGWAGREAAALAAMLGAGVPGAALLWRHGAAEAAGWYAGSLIAAATLLPLWGIVRRRGAAGLKLDRLLALLLLAAGGCALAARWQALGALELVLVVLLAVLLLSAESALLALPLLAVMAAEAATRGFPAAFSVDWGRPDSRSLIGQVLFWLGAALLPFIIKQARDERDWRAGERQRLLRLLESMESGSALLDADGKVREVSHGLCRLMSVGRADLLGVSAETLISEEDRDRWRAALASSGQPQRMRLLLRDGAGGWLRSEASLTPLGMRSDEMAWLLQAEDLGPQQQTKQKAALLQGQLAAMTEAFEVGRWEWDAEAQSLRWDLRMRGLHGVAAEEPLDWQRWRACVHPDELDAWDALWSGSLAELEGLGWDCRIVDAQGCLRWLRLYAQVERGGDGRPRLAQGVCWDAGDWQEGRTELKRVREELQTVLDAMPAMVSYWDGGLRNVFANRAYLDWMGLEIGDVRGRHLRHVIGDERYRANQPYIQGALGGEASLAERCIIDLNGRERHWLAHYVPHWQQDQVRGFYVFVTDITPLKQAQRDRQEAQARLQGIIDSASDFAIIATNLRGEISIFSAGAERMLGYRADEMVGVETPMVLHLPEEVARRESELSEELGRPVRGFDVFVEKTRGGGSITQEWTYRHKDGHCIPVSLVTTGIWQDGWLYGFVGIAKDVRAEREATRLLEQAKEHAERASRAKGEFVANVSHEIRTPMNGILGMLQLLANTRLDDAQRNYLDMLQLSCRSLMSILNDILDFSKMEAGKLEAACAPFELDEALGALAAMMSMNAARKSLELVVAVAPDVPFSLRGDALRLQQVLVNLAGNAIKFTECGEVMVSVRREQREGGERLLFSVSDTGPGIAAEQLRLIFDPFAQADASATRRFGGTGLGLTISQRLVRLMGGEVGVESELGQGSRFWFDLPLEAMGERGGRIVSWTVLVADDREASREAMRGHIERLGGRAVVAASLDEACDVLAQEGEVEAVLADWRLLERGADRLLEAGRCASGANAAVIALVSVCDRSRLDHLPGAGQLDGVLVKPVITSALAEALRLAKARRGGLPEAGEAALERLEREGARVLLVEDNPINQQVACGLLQQAGLQVDMVENGRQAVEALSKRGGDYAMVLMDCQMPEMDGDTATSLIRGELGLTLPIIAMSACATTAEQSDCIGAGMNDFIAKPIQLDRLYAVLDRYLGKASRKGAESSPFSAELLKLAAGSDAARERVRKLMRLLIETSGPNLERVRACLSDGLLEDGARQLHALRGSVGSFGATELVALLKQLEQAVRAGREGDWAGLLRDAQRELLKINGAAQAWLDEHPAI</sequence>
<dbReference type="InterPro" id="IPR036641">
    <property type="entry name" value="HPT_dom_sf"/>
</dbReference>
<feature type="transmembrane region" description="Helical" evidence="15">
    <location>
        <begin position="37"/>
        <end position="58"/>
    </location>
</feature>
<dbReference type="Pfam" id="PF08447">
    <property type="entry name" value="PAS_3"/>
    <property type="match status" value="1"/>
</dbReference>
<dbReference type="InterPro" id="IPR004358">
    <property type="entry name" value="Sig_transdc_His_kin-like_C"/>
</dbReference>
<reference evidence="20 21" key="1">
    <citation type="submission" date="2018-05" db="EMBL/GenBank/DDBJ databases">
        <title>Genome sequencing, assembly and analysis of the novel insecticidal bacterium, Chromobacterium phragmitis.</title>
        <authorList>
            <person name="Sparks M.E."/>
            <person name="Blackburn M.B."/>
            <person name="Gundersen-Rindal D.E."/>
        </authorList>
    </citation>
    <scope>NUCLEOTIDE SEQUENCE [LARGE SCALE GENOMIC DNA]</scope>
    <source>
        <strain evidence="20">IIBBL 274-1</strain>
    </source>
</reference>
<evidence type="ECO:0000256" key="6">
    <source>
        <dbReference type="ARBA" id="ARBA00022777"/>
    </source>
</evidence>
<dbReference type="InterPro" id="IPR008207">
    <property type="entry name" value="Sig_transdc_His_kin_Hpt_dom"/>
</dbReference>
<gene>
    <name evidence="20" type="ORF">DK843_03155</name>
</gene>
<feature type="domain" description="HPt" evidence="19">
    <location>
        <begin position="1330"/>
        <end position="1423"/>
    </location>
</feature>
<comment type="subunit">
    <text evidence="10">At low DSF concentrations, interacts with RpfF.</text>
</comment>
<dbReference type="Pfam" id="PF00512">
    <property type="entry name" value="HisKA"/>
    <property type="match status" value="1"/>
</dbReference>
<keyword evidence="7" id="KW-0067">ATP-binding</keyword>
<feature type="modified residue" description="4-aspartylphosphate" evidence="14">
    <location>
        <position position="1237"/>
    </location>
</feature>
<dbReference type="SMART" id="SM00091">
    <property type="entry name" value="PAS"/>
    <property type="match status" value="4"/>
</dbReference>
<feature type="modified residue" description="Phosphohistidine" evidence="13">
    <location>
        <position position="1369"/>
    </location>
</feature>
<feature type="domain" description="Response regulatory" evidence="17">
    <location>
        <begin position="1046"/>
        <end position="1163"/>
    </location>
</feature>
<dbReference type="SMART" id="SM00448">
    <property type="entry name" value="REC"/>
    <property type="match status" value="2"/>
</dbReference>
<feature type="transmembrane region" description="Helical" evidence="15">
    <location>
        <begin position="144"/>
        <end position="164"/>
    </location>
</feature>
<dbReference type="Pfam" id="PF13426">
    <property type="entry name" value="PAS_9"/>
    <property type="match status" value="2"/>
</dbReference>
<dbReference type="GO" id="GO:0005886">
    <property type="term" value="C:plasma membrane"/>
    <property type="evidence" value="ECO:0007669"/>
    <property type="project" value="UniProtKB-SubCell"/>
</dbReference>
<dbReference type="CDD" id="cd00130">
    <property type="entry name" value="PAS"/>
    <property type="match status" value="3"/>
</dbReference>
<dbReference type="PANTHER" id="PTHR45339">
    <property type="entry name" value="HYBRID SIGNAL TRANSDUCTION HISTIDINE KINASE J"/>
    <property type="match status" value="1"/>
</dbReference>
<feature type="transmembrane region" description="Helical" evidence="15">
    <location>
        <begin position="12"/>
        <end position="31"/>
    </location>
</feature>
<evidence type="ECO:0000256" key="14">
    <source>
        <dbReference type="PROSITE-ProRule" id="PRU00169"/>
    </source>
</evidence>
<evidence type="ECO:0000259" key="19">
    <source>
        <dbReference type="PROSITE" id="PS50894"/>
    </source>
</evidence>
<dbReference type="InterPro" id="IPR003661">
    <property type="entry name" value="HisK_dim/P_dom"/>
</dbReference>
<feature type="modified residue" description="4-aspartylphosphate" evidence="14">
    <location>
        <position position="1096"/>
    </location>
</feature>
<dbReference type="PROSITE" id="PS50894">
    <property type="entry name" value="HPT"/>
    <property type="match status" value="1"/>
</dbReference>
<name>A0A344UDP9_9NEIS</name>
<feature type="transmembrane region" description="Helical" evidence="15">
    <location>
        <begin position="65"/>
        <end position="83"/>
    </location>
</feature>
<evidence type="ECO:0000256" key="11">
    <source>
        <dbReference type="ARBA" id="ARBA00068150"/>
    </source>
</evidence>
<dbReference type="InterPro" id="IPR001789">
    <property type="entry name" value="Sig_transdc_resp-reg_receiver"/>
</dbReference>
<dbReference type="InterPro" id="IPR000014">
    <property type="entry name" value="PAS"/>
</dbReference>
<dbReference type="GO" id="GO:0000155">
    <property type="term" value="F:phosphorelay sensor kinase activity"/>
    <property type="evidence" value="ECO:0007669"/>
    <property type="project" value="InterPro"/>
</dbReference>
<evidence type="ECO:0000313" key="20">
    <source>
        <dbReference type="EMBL" id="AXE33397.1"/>
    </source>
</evidence>
<accession>A0A344UDP9</accession>
<dbReference type="Pfam" id="PF02518">
    <property type="entry name" value="HATPase_c"/>
    <property type="match status" value="1"/>
</dbReference>
<dbReference type="SUPFAM" id="SSF55785">
    <property type="entry name" value="PYP-like sensor domain (PAS domain)"/>
    <property type="match status" value="4"/>
</dbReference>
<evidence type="ECO:0000256" key="15">
    <source>
        <dbReference type="SAM" id="Phobius"/>
    </source>
</evidence>
<feature type="transmembrane region" description="Helical" evidence="15">
    <location>
        <begin position="202"/>
        <end position="230"/>
    </location>
</feature>
<evidence type="ECO:0000259" key="17">
    <source>
        <dbReference type="PROSITE" id="PS50110"/>
    </source>
</evidence>
<evidence type="ECO:0000256" key="5">
    <source>
        <dbReference type="ARBA" id="ARBA00022741"/>
    </source>
</evidence>
<dbReference type="Pfam" id="PF08448">
    <property type="entry name" value="PAS_4"/>
    <property type="match status" value="1"/>
</dbReference>
<dbReference type="InterPro" id="IPR011006">
    <property type="entry name" value="CheY-like_superfamily"/>
</dbReference>
<dbReference type="Pfam" id="PF01627">
    <property type="entry name" value="Hpt"/>
    <property type="match status" value="1"/>
</dbReference>
<dbReference type="Proteomes" id="UP000252038">
    <property type="component" value="Chromosome"/>
</dbReference>
<evidence type="ECO:0000256" key="2">
    <source>
        <dbReference type="ARBA" id="ARBA00012438"/>
    </source>
</evidence>
<dbReference type="SUPFAM" id="SSF55874">
    <property type="entry name" value="ATPase domain of HSP90 chaperone/DNA topoisomerase II/histidine kinase"/>
    <property type="match status" value="1"/>
</dbReference>
<keyword evidence="3 14" id="KW-0597">Phosphoprotein</keyword>
<dbReference type="SMART" id="SM00387">
    <property type="entry name" value="HATPase_c"/>
    <property type="match status" value="1"/>
</dbReference>
<dbReference type="EMBL" id="CP029554">
    <property type="protein sequence ID" value="AXE33397.1"/>
    <property type="molecule type" value="Genomic_DNA"/>
</dbReference>
<evidence type="ECO:0000313" key="21">
    <source>
        <dbReference type="Proteomes" id="UP000252038"/>
    </source>
</evidence>
<evidence type="ECO:0000259" key="18">
    <source>
        <dbReference type="PROSITE" id="PS50112"/>
    </source>
</evidence>
<dbReference type="RefSeq" id="WP_114072513.1">
    <property type="nucleotide sequence ID" value="NZ_CP029554.1"/>
</dbReference>
<evidence type="ECO:0000256" key="12">
    <source>
        <dbReference type="ARBA" id="ARBA00070152"/>
    </source>
</evidence>
<dbReference type="InterPro" id="IPR013656">
    <property type="entry name" value="PAS_4"/>
</dbReference>
<dbReference type="InterPro" id="IPR036097">
    <property type="entry name" value="HisK_dim/P_sf"/>
</dbReference>
<feature type="transmembrane region" description="Helical" evidence="15">
    <location>
        <begin position="118"/>
        <end position="138"/>
    </location>
</feature>
<dbReference type="InterPro" id="IPR005467">
    <property type="entry name" value="His_kinase_dom"/>
</dbReference>
<evidence type="ECO:0000256" key="1">
    <source>
        <dbReference type="ARBA" id="ARBA00000085"/>
    </source>
</evidence>
<dbReference type="FunFam" id="3.30.565.10:FF:000010">
    <property type="entry name" value="Sensor histidine kinase RcsC"/>
    <property type="match status" value="1"/>
</dbReference>
<dbReference type="GO" id="GO:0005524">
    <property type="term" value="F:ATP binding"/>
    <property type="evidence" value="ECO:0007669"/>
    <property type="project" value="UniProtKB-KW"/>
</dbReference>
<dbReference type="PANTHER" id="PTHR45339:SF5">
    <property type="entry name" value="HISTIDINE KINASE"/>
    <property type="match status" value="1"/>
</dbReference>
<keyword evidence="8" id="KW-0902">Two-component regulatory system</keyword>
<protein>
    <recommendedName>
        <fullName evidence="11">Sensory/regulatory protein RpfC</fullName>
        <ecNumber evidence="2">2.7.13.3</ecNumber>
    </recommendedName>
    <alternativeName>
        <fullName evidence="12">Virulence sensor protein BvgS</fullName>
    </alternativeName>
</protein>
<dbReference type="PROSITE" id="PS50109">
    <property type="entry name" value="HIS_KIN"/>
    <property type="match status" value="1"/>
</dbReference>
<evidence type="ECO:0000256" key="9">
    <source>
        <dbReference type="ARBA" id="ARBA00058004"/>
    </source>
</evidence>
<feature type="domain" description="Histidine kinase" evidence="16">
    <location>
        <begin position="814"/>
        <end position="1034"/>
    </location>
</feature>
<dbReference type="PROSITE" id="PS50110">
    <property type="entry name" value="RESPONSE_REGULATORY"/>
    <property type="match status" value="2"/>
</dbReference>
<feature type="domain" description="PAS" evidence="18">
    <location>
        <begin position="283"/>
        <end position="353"/>
    </location>
</feature>
<dbReference type="SMART" id="SM00388">
    <property type="entry name" value="HisKA"/>
    <property type="match status" value="1"/>
</dbReference>
<evidence type="ECO:0000256" key="4">
    <source>
        <dbReference type="ARBA" id="ARBA00022679"/>
    </source>
</evidence>
<dbReference type="PRINTS" id="PR00344">
    <property type="entry name" value="BCTRLSENSOR"/>
</dbReference>
<dbReference type="FunFam" id="1.10.287.130:FF:000002">
    <property type="entry name" value="Two-component osmosensing histidine kinase"/>
    <property type="match status" value="1"/>
</dbReference>
<proteinExistence type="predicted"/>
<dbReference type="InterPro" id="IPR036890">
    <property type="entry name" value="HATPase_C_sf"/>
</dbReference>
<feature type="transmembrane region" description="Helical" evidence="15">
    <location>
        <begin position="251"/>
        <end position="270"/>
    </location>
</feature>
<dbReference type="CDD" id="cd00082">
    <property type="entry name" value="HisKA"/>
    <property type="match status" value="1"/>
</dbReference>
<feature type="transmembrane region" description="Helical" evidence="15">
    <location>
        <begin position="176"/>
        <end position="196"/>
    </location>
</feature>
<keyword evidence="6" id="KW-0418">Kinase</keyword>
<dbReference type="KEGG" id="chrb:DK843_03155"/>
<evidence type="ECO:0000256" key="3">
    <source>
        <dbReference type="ARBA" id="ARBA00022553"/>
    </source>
</evidence>
<dbReference type="CDD" id="cd16922">
    <property type="entry name" value="HATPase_EvgS-ArcB-TorS-like"/>
    <property type="match status" value="1"/>
</dbReference>
<keyword evidence="15" id="KW-0472">Membrane</keyword>
<feature type="domain" description="PAS" evidence="18">
    <location>
        <begin position="656"/>
        <end position="728"/>
    </location>
</feature>
<evidence type="ECO:0000259" key="16">
    <source>
        <dbReference type="PROSITE" id="PS50109"/>
    </source>
</evidence>
<keyword evidence="4" id="KW-0808">Transferase</keyword>
<evidence type="ECO:0000256" key="13">
    <source>
        <dbReference type="PROSITE-ProRule" id="PRU00110"/>
    </source>
</evidence>
<dbReference type="Gene3D" id="1.10.287.130">
    <property type="match status" value="1"/>
</dbReference>
<dbReference type="SUPFAM" id="SSF47384">
    <property type="entry name" value="Homodimeric domain of signal transducing histidine kinase"/>
    <property type="match status" value="1"/>
</dbReference>
<keyword evidence="15" id="KW-0812">Transmembrane</keyword>
<dbReference type="SUPFAM" id="SSF52172">
    <property type="entry name" value="CheY-like"/>
    <property type="match status" value="2"/>
</dbReference>
<dbReference type="SUPFAM" id="SSF47226">
    <property type="entry name" value="Histidine-containing phosphotransfer domain, HPT domain"/>
    <property type="match status" value="1"/>
</dbReference>
<dbReference type="CDD" id="cd17546">
    <property type="entry name" value="REC_hyHK_CKI1_RcsC-like"/>
    <property type="match status" value="1"/>
</dbReference>
<dbReference type="Gene3D" id="1.20.120.160">
    <property type="entry name" value="HPT domain"/>
    <property type="match status" value="1"/>
</dbReference>
<dbReference type="NCBIfam" id="TIGR00229">
    <property type="entry name" value="sensory_box"/>
    <property type="match status" value="3"/>
</dbReference>
<dbReference type="InterPro" id="IPR035965">
    <property type="entry name" value="PAS-like_dom_sf"/>
</dbReference>
<dbReference type="PROSITE" id="PS50112">
    <property type="entry name" value="PAS"/>
    <property type="match status" value="2"/>
</dbReference>
<evidence type="ECO:0000256" key="7">
    <source>
        <dbReference type="ARBA" id="ARBA00022840"/>
    </source>
</evidence>
<comment type="catalytic activity">
    <reaction evidence="1">
        <text>ATP + protein L-histidine = ADP + protein N-phospho-L-histidine.</text>
        <dbReference type="EC" id="2.7.13.3"/>
    </reaction>
</comment>
<dbReference type="Gene3D" id="3.40.50.2300">
    <property type="match status" value="2"/>
</dbReference>
<evidence type="ECO:0000256" key="10">
    <source>
        <dbReference type="ARBA" id="ARBA00064003"/>
    </source>
</evidence>
<dbReference type="Gene3D" id="3.30.565.10">
    <property type="entry name" value="Histidine kinase-like ATPase, C-terminal domain"/>
    <property type="match status" value="1"/>
</dbReference>
<dbReference type="EC" id="2.7.13.3" evidence="2"/>
<dbReference type="Pfam" id="PF00072">
    <property type="entry name" value="Response_reg"/>
    <property type="match status" value="1"/>
</dbReference>
<dbReference type="InterPro" id="IPR013655">
    <property type="entry name" value="PAS_fold_3"/>
</dbReference>
<evidence type="ECO:0000256" key="8">
    <source>
        <dbReference type="ARBA" id="ARBA00023012"/>
    </source>
</evidence>
<dbReference type="InterPro" id="IPR003594">
    <property type="entry name" value="HATPase_dom"/>
</dbReference>
<comment type="function">
    <text evidence="9">Member of the two-component regulatory system BvgS/BvgA. Phosphorylates BvgA via a four-step phosphorelay in response to environmental signals.</text>
</comment>